<dbReference type="EMBL" id="JAHWZY010000032">
    <property type="protein sequence ID" value="MEZ3181897.1"/>
    <property type="molecule type" value="Genomic_DNA"/>
</dbReference>
<evidence type="ECO:0008006" key="4">
    <source>
        <dbReference type="Google" id="ProtNLM"/>
    </source>
</evidence>
<comment type="caution">
    <text evidence="2">The sequence shown here is derived from an EMBL/GenBank/DDBJ whole genome shotgun (WGS) entry which is preliminary data.</text>
</comment>
<evidence type="ECO:0000313" key="3">
    <source>
        <dbReference type="Proteomes" id="UP001567537"/>
    </source>
</evidence>
<gene>
    <name evidence="2" type="ORF">KYY02_25460</name>
</gene>
<dbReference type="Proteomes" id="UP001567537">
    <property type="component" value="Unassembled WGS sequence"/>
</dbReference>
<evidence type="ECO:0000256" key="1">
    <source>
        <dbReference type="SAM" id="MobiDB-lite"/>
    </source>
</evidence>
<feature type="region of interest" description="Disordered" evidence="1">
    <location>
        <begin position="1"/>
        <end position="87"/>
    </location>
</feature>
<protein>
    <recommendedName>
        <fullName evidence="4">Gliding motility protein</fullName>
    </recommendedName>
</protein>
<organism evidence="2 3">
    <name type="scientific">Streptomyces pimonensis</name>
    <dbReference type="NCBI Taxonomy" id="2860288"/>
    <lineage>
        <taxon>Bacteria</taxon>
        <taxon>Bacillati</taxon>
        <taxon>Actinomycetota</taxon>
        <taxon>Actinomycetes</taxon>
        <taxon>Kitasatosporales</taxon>
        <taxon>Streptomycetaceae</taxon>
        <taxon>Streptomyces</taxon>
    </lineage>
</organism>
<feature type="compositionally biased region" description="Low complexity" evidence="1">
    <location>
        <begin position="20"/>
        <end position="54"/>
    </location>
</feature>
<reference evidence="2 3" key="1">
    <citation type="journal article" date="2021" name="Res Sq">
        <title>Streptomyces Pimoensis sp. nov., Isolated From the Taklimakan Desert in Xinjiang, China.</title>
        <authorList>
            <person name="Zhang P."/>
            <person name="Luo X."/>
            <person name="Luo X."/>
            <person name="Liu Z."/>
            <person name="Xia Z."/>
            <person name="Wan C."/>
            <person name="zhang L."/>
        </authorList>
    </citation>
    <scope>NUCLEOTIDE SEQUENCE [LARGE SCALE GENOMIC DNA]</scope>
    <source>
        <strain evidence="2 3">TRM75549</strain>
    </source>
</reference>
<accession>A0ABV4J4N3</accession>
<keyword evidence="3" id="KW-1185">Reference proteome</keyword>
<name>A0ABV4J4N3_9ACTN</name>
<dbReference type="RefSeq" id="WP_371241982.1">
    <property type="nucleotide sequence ID" value="NZ_JAHWZY010000032.1"/>
</dbReference>
<evidence type="ECO:0000313" key="2">
    <source>
        <dbReference type="EMBL" id="MEZ3181897.1"/>
    </source>
</evidence>
<sequence>MGVFARFFRRSKASEETRTVEAGVGEAAAGADPQSAAGAAEPKGPAEAPEAAGPAEKETGEATDTVEIPKQQSAEAADSETGEGART</sequence>
<proteinExistence type="predicted"/>